<feature type="compositionally biased region" description="Basic and acidic residues" evidence="1">
    <location>
        <begin position="13"/>
        <end position="30"/>
    </location>
</feature>
<gene>
    <name evidence="2" type="ORF">QE152_g29050</name>
</gene>
<sequence>MKKGNMAIKKALKEQMKTKDKQTSNKEGKCADLSSDSEDTWIESGNSGDNISIVQEESEGDELINNVKEEDEDIIVVSVVSWIKDKYVCVIQSIYEDNDIEVMALKCNKNETIFQEGEQDVSVINNFRIIRLLSVSRIFLFNGQVRYEFEQPIDSDGWILLHVSLIA</sequence>
<evidence type="ECO:0000313" key="2">
    <source>
        <dbReference type="EMBL" id="KAK9703868.1"/>
    </source>
</evidence>
<feature type="region of interest" description="Disordered" evidence="1">
    <location>
        <begin position="13"/>
        <end position="48"/>
    </location>
</feature>
<keyword evidence="3" id="KW-1185">Reference proteome</keyword>
<dbReference type="Proteomes" id="UP001458880">
    <property type="component" value="Unassembled WGS sequence"/>
</dbReference>
<reference evidence="2 3" key="1">
    <citation type="journal article" date="2024" name="BMC Genomics">
        <title>De novo assembly and annotation of Popillia japonica's genome with initial clues to its potential as an invasive pest.</title>
        <authorList>
            <person name="Cucini C."/>
            <person name="Boschi S."/>
            <person name="Funari R."/>
            <person name="Cardaioli E."/>
            <person name="Iannotti N."/>
            <person name="Marturano G."/>
            <person name="Paoli F."/>
            <person name="Bruttini M."/>
            <person name="Carapelli A."/>
            <person name="Frati F."/>
            <person name="Nardi F."/>
        </authorList>
    </citation>
    <scope>NUCLEOTIDE SEQUENCE [LARGE SCALE GENOMIC DNA]</scope>
    <source>
        <strain evidence="2">DMR45628</strain>
    </source>
</reference>
<proteinExistence type="predicted"/>
<accession>A0AAW1JJ70</accession>
<protein>
    <submittedName>
        <fullName evidence="2">Uncharacterized protein</fullName>
    </submittedName>
</protein>
<dbReference type="AlphaFoldDB" id="A0AAW1JJ70"/>
<evidence type="ECO:0000256" key="1">
    <source>
        <dbReference type="SAM" id="MobiDB-lite"/>
    </source>
</evidence>
<comment type="caution">
    <text evidence="2">The sequence shown here is derived from an EMBL/GenBank/DDBJ whole genome shotgun (WGS) entry which is preliminary data.</text>
</comment>
<organism evidence="2 3">
    <name type="scientific">Popillia japonica</name>
    <name type="common">Japanese beetle</name>
    <dbReference type="NCBI Taxonomy" id="7064"/>
    <lineage>
        <taxon>Eukaryota</taxon>
        <taxon>Metazoa</taxon>
        <taxon>Ecdysozoa</taxon>
        <taxon>Arthropoda</taxon>
        <taxon>Hexapoda</taxon>
        <taxon>Insecta</taxon>
        <taxon>Pterygota</taxon>
        <taxon>Neoptera</taxon>
        <taxon>Endopterygota</taxon>
        <taxon>Coleoptera</taxon>
        <taxon>Polyphaga</taxon>
        <taxon>Scarabaeiformia</taxon>
        <taxon>Scarabaeidae</taxon>
        <taxon>Rutelinae</taxon>
        <taxon>Popillia</taxon>
    </lineage>
</organism>
<evidence type="ECO:0000313" key="3">
    <source>
        <dbReference type="Proteomes" id="UP001458880"/>
    </source>
</evidence>
<name>A0AAW1JJ70_POPJA</name>
<dbReference type="EMBL" id="JASPKY010000362">
    <property type="protein sequence ID" value="KAK9703868.1"/>
    <property type="molecule type" value="Genomic_DNA"/>
</dbReference>